<evidence type="ECO:0000313" key="1">
    <source>
        <dbReference type="EMBL" id="MBW82478.1"/>
    </source>
</evidence>
<reference evidence="1" key="1">
    <citation type="submission" date="2018-02" db="EMBL/GenBank/DDBJ databases">
        <title>Rhizophora mucronata_Transcriptome.</title>
        <authorList>
            <person name="Meera S.P."/>
            <person name="Sreeshan A."/>
            <person name="Augustine A."/>
        </authorList>
    </citation>
    <scope>NUCLEOTIDE SEQUENCE</scope>
    <source>
        <tissue evidence="1">Leaf</tissue>
    </source>
</reference>
<proteinExistence type="predicted"/>
<name>A0A2P2IMS5_RHIMU</name>
<dbReference type="EMBL" id="GGEC01001995">
    <property type="protein sequence ID" value="MBW82478.1"/>
    <property type="molecule type" value="Transcribed_RNA"/>
</dbReference>
<organism evidence="1">
    <name type="scientific">Rhizophora mucronata</name>
    <name type="common">Asiatic mangrove</name>
    <dbReference type="NCBI Taxonomy" id="61149"/>
    <lineage>
        <taxon>Eukaryota</taxon>
        <taxon>Viridiplantae</taxon>
        <taxon>Streptophyta</taxon>
        <taxon>Embryophyta</taxon>
        <taxon>Tracheophyta</taxon>
        <taxon>Spermatophyta</taxon>
        <taxon>Magnoliopsida</taxon>
        <taxon>eudicotyledons</taxon>
        <taxon>Gunneridae</taxon>
        <taxon>Pentapetalae</taxon>
        <taxon>rosids</taxon>
        <taxon>fabids</taxon>
        <taxon>Malpighiales</taxon>
        <taxon>Rhizophoraceae</taxon>
        <taxon>Rhizophora</taxon>
    </lineage>
</organism>
<dbReference type="AlphaFoldDB" id="A0A2P2IMS5"/>
<protein>
    <submittedName>
        <fullName evidence="1">Uncharacterized protein</fullName>
    </submittedName>
</protein>
<accession>A0A2P2IMS5</accession>
<sequence>MHIILAKIPIIAIMKKIKILVIRITKLIYYCYY</sequence>